<dbReference type="InterPro" id="IPR008302">
    <property type="entry name" value="NamZ"/>
</dbReference>
<name>A0A1I2CLE2_9BACT</name>
<accession>A0A1I2CLE2</accession>
<dbReference type="Pfam" id="PF07075">
    <property type="entry name" value="NamZ_N"/>
    <property type="match status" value="1"/>
</dbReference>
<feature type="domain" description="Peptidoglycan beta-N-acetylmuramidase NamZ C-terminal" evidence="3">
    <location>
        <begin position="251"/>
        <end position="408"/>
    </location>
</feature>
<dbReference type="EMBL" id="FONA01000016">
    <property type="protein sequence ID" value="SFE69136.1"/>
    <property type="molecule type" value="Genomic_DNA"/>
</dbReference>
<dbReference type="PIRSF" id="PIRSF016719">
    <property type="entry name" value="UCP016719"/>
    <property type="match status" value="1"/>
</dbReference>
<dbReference type="eggNOG" id="COG3876">
    <property type="taxonomic scope" value="Bacteria"/>
</dbReference>
<dbReference type="Gene3D" id="3.40.50.12170">
    <property type="entry name" value="Uncharacterised protein PF07075, DUF1343"/>
    <property type="match status" value="1"/>
</dbReference>
<evidence type="ECO:0000256" key="1">
    <source>
        <dbReference type="SAM" id="SignalP"/>
    </source>
</evidence>
<dbReference type="PANTHER" id="PTHR42915:SF1">
    <property type="entry name" value="PEPTIDOGLYCAN BETA-N-ACETYLMURAMIDASE NAMZ"/>
    <property type="match status" value="1"/>
</dbReference>
<evidence type="ECO:0000259" key="2">
    <source>
        <dbReference type="Pfam" id="PF07075"/>
    </source>
</evidence>
<feature type="chain" id="PRO_5010224126" evidence="1">
    <location>
        <begin position="20"/>
        <end position="408"/>
    </location>
</feature>
<keyword evidence="5" id="KW-1185">Reference proteome</keyword>
<feature type="domain" description="Peptidoglycan beta-N-acetylmuramidase NamZ N-terminal" evidence="2">
    <location>
        <begin position="41"/>
        <end position="246"/>
    </location>
</feature>
<dbReference type="Proteomes" id="UP000181976">
    <property type="component" value="Unassembled WGS sequence"/>
</dbReference>
<organism evidence="4 5">
    <name type="scientific">Thermophagus xiamenensis</name>
    <dbReference type="NCBI Taxonomy" id="385682"/>
    <lineage>
        <taxon>Bacteria</taxon>
        <taxon>Pseudomonadati</taxon>
        <taxon>Bacteroidota</taxon>
        <taxon>Bacteroidia</taxon>
        <taxon>Marinilabiliales</taxon>
        <taxon>Marinilabiliaceae</taxon>
        <taxon>Thermophagus</taxon>
    </lineage>
</organism>
<evidence type="ECO:0000313" key="4">
    <source>
        <dbReference type="EMBL" id="SFE69136.1"/>
    </source>
</evidence>
<dbReference type="GO" id="GO:0033922">
    <property type="term" value="F:peptidoglycan beta-N-acetylmuramidase activity"/>
    <property type="evidence" value="ECO:0007669"/>
    <property type="project" value="InterPro"/>
</dbReference>
<dbReference type="InterPro" id="IPR048502">
    <property type="entry name" value="NamZ_N"/>
</dbReference>
<protein>
    <submittedName>
        <fullName evidence="4">Uncharacterized conserved protein YbbC, DUF1343 family</fullName>
    </submittedName>
</protein>
<evidence type="ECO:0000313" key="5">
    <source>
        <dbReference type="Proteomes" id="UP000181976"/>
    </source>
</evidence>
<dbReference type="AlphaFoldDB" id="A0A1I2CLE2"/>
<dbReference type="RefSeq" id="WP_010527582.1">
    <property type="nucleotide sequence ID" value="NZ_AFSL01000055.1"/>
</dbReference>
<sequence>MKFLAFLLTIHLFFATTNAQVKTGIEVLKNQNFLLLKGKKVGLITNPTGVDAGLKSTIDVLNEAPEVDLVALFGPEHGVRGNVAAGEKVENLTDPATGLPVFSLYGKTRKPTPQMLSGIDALVYDIQDIGSRSYTYISTLGLAMEAAAENNIEFIVLDRPNPLGGNKFEGPLTEEAFTSFVSQFPIPYVHGFTVGELATFINNNHLLPNNLKCQLTVVKMEGWHRDMLFEETGLQWVPSSPHIPHAHSAYFYPVSGILGELYVFNIGVGYTLPFQTFATDWIDAGQLARNLNELKLPGIIFRPIHYKPYYSTYKGKEIQGVQVHLTNVQKAPLSLIQFYVLQEVHKLHPDKNVFEMCDPSRLNMFDKVCGTDKVRKAFSKNFRVEDIIDIWYGDINNFLKKAGKSFLY</sequence>
<dbReference type="Gene3D" id="3.90.1150.140">
    <property type="match status" value="1"/>
</dbReference>
<dbReference type="InParanoid" id="A0A1I2CLE2"/>
<dbReference type="STRING" id="385682.SAMN05444380_11658"/>
<dbReference type="PANTHER" id="PTHR42915">
    <property type="entry name" value="HYPOTHETICAL 460 KDA PROTEIN IN FEUA-SIGW INTERGENIC REGION [PRECURSOR]"/>
    <property type="match status" value="1"/>
</dbReference>
<dbReference type="Pfam" id="PF20732">
    <property type="entry name" value="NamZ_C"/>
    <property type="match status" value="1"/>
</dbReference>
<dbReference type="OrthoDB" id="9801061at2"/>
<keyword evidence="1" id="KW-0732">Signal</keyword>
<reference evidence="4 5" key="1">
    <citation type="submission" date="2016-10" db="EMBL/GenBank/DDBJ databases">
        <authorList>
            <person name="de Groot N.N."/>
        </authorList>
    </citation>
    <scope>NUCLEOTIDE SEQUENCE [LARGE SCALE GENOMIC DNA]</scope>
    <source>
        <strain evidence="4 5">DSM 19012</strain>
    </source>
</reference>
<feature type="signal peptide" evidence="1">
    <location>
        <begin position="1"/>
        <end position="19"/>
    </location>
</feature>
<dbReference type="InterPro" id="IPR048503">
    <property type="entry name" value="NamZ_C"/>
</dbReference>
<evidence type="ECO:0000259" key="3">
    <source>
        <dbReference type="Pfam" id="PF20732"/>
    </source>
</evidence>
<proteinExistence type="predicted"/>
<gene>
    <name evidence="4" type="ORF">SAMN05444380_11658</name>
</gene>